<evidence type="ECO:0000256" key="1">
    <source>
        <dbReference type="ARBA" id="ARBA00004162"/>
    </source>
</evidence>
<dbReference type="InterPro" id="IPR025713">
    <property type="entry name" value="MotB-like_N_dom"/>
</dbReference>
<dbReference type="Gene3D" id="3.30.1330.60">
    <property type="entry name" value="OmpA-like domain"/>
    <property type="match status" value="1"/>
</dbReference>
<name>A0A1Z4BW61_9GAMM</name>
<dbReference type="InterPro" id="IPR050330">
    <property type="entry name" value="Bact_OuterMem_StrucFunc"/>
</dbReference>
<accession>A0A1Z4BW61</accession>
<evidence type="ECO:0000259" key="9">
    <source>
        <dbReference type="PROSITE" id="PS51123"/>
    </source>
</evidence>
<comment type="subcellular location">
    <subcellularLocation>
        <location evidence="1">Cell membrane</location>
        <topology evidence="1">Single-pass membrane protein</topology>
    </subcellularLocation>
</comment>
<dbReference type="SUPFAM" id="SSF103088">
    <property type="entry name" value="OmpA-like"/>
    <property type="match status" value="1"/>
</dbReference>
<evidence type="ECO:0000256" key="4">
    <source>
        <dbReference type="ARBA" id="ARBA00022692"/>
    </source>
</evidence>
<dbReference type="Pfam" id="PF13677">
    <property type="entry name" value="MotB_plug"/>
    <property type="match status" value="1"/>
</dbReference>
<keyword evidence="10" id="KW-0969">Cilium</keyword>
<keyword evidence="6 7" id="KW-0472">Membrane</keyword>
<protein>
    <submittedName>
        <fullName evidence="10">Flagellar motor protein MotB</fullName>
    </submittedName>
</protein>
<dbReference type="EMBL" id="CP022129">
    <property type="protein sequence ID" value="ASF45480.1"/>
    <property type="molecule type" value="Genomic_DNA"/>
</dbReference>
<reference evidence="10 11" key="1">
    <citation type="submission" date="2017-06" db="EMBL/GenBank/DDBJ databases">
        <title>Genome Sequencing of the methanotroph Methylovulum psychrotolerants str. HV10-M2 isolated from a high-altitude environment.</title>
        <authorList>
            <person name="Mateos-Rivera A."/>
        </authorList>
    </citation>
    <scope>NUCLEOTIDE SEQUENCE [LARGE SCALE GENOMIC DNA]</scope>
    <source>
        <strain evidence="10 11">HV10_M2</strain>
    </source>
</reference>
<evidence type="ECO:0000313" key="10">
    <source>
        <dbReference type="EMBL" id="ASF45480.1"/>
    </source>
</evidence>
<dbReference type="PANTHER" id="PTHR30329">
    <property type="entry name" value="STATOR ELEMENT OF FLAGELLAR MOTOR COMPLEX"/>
    <property type="match status" value="1"/>
</dbReference>
<keyword evidence="10" id="KW-0282">Flagellum</keyword>
<keyword evidence="10" id="KW-0966">Cell projection</keyword>
<dbReference type="PANTHER" id="PTHR30329:SF21">
    <property type="entry name" value="LIPOPROTEIN YIAD-RELATED"/>
    <property type="match status" value="1"/>
</dbReference>
<dbReference type="OrthoDB" id="9815217at2"/>
<proteinExistence type="inferred from homology"/>
<comment type="similarity">
    <text evidence="2">Belongs to the MotB family.</text>
</comment>
<dbReference type="Proteomes" id="UP000197019">
    <property type="component" value="Chromosome"/>
</dbReference>
<keyword evidence="5 8" id="KW-1133">Transmembrane helix</keyword>
<keyword evidence="4 8" id="KW-0812">Transmembrane</keyword>
<dbReference type="InterPro" id="IPR036737">
    <property type="entry name" value="OmpA-like_sf"/>
</dbReference>
<dbReference type="PROSITE" id="PS51123">
    <property type="entry name" value="OMPA_2"/>
    <property type="match status" value="1"/>
</dbReference>
<keyword evidence="11" id="KW-1185">Reference proteome</keyword>
<dbReference type="InterPro" id="IPR006665">
    <property type="entry name" value="OmpA-like"/>
</dbReference>
<evidence type="ECO:0000256" key="7">
    <source>
        <dbReference type="PROSITE-ProRule" id="PRU00473"/>
    </source>
</evidence>
<keyword evidence="3" id="KW-1003">Cell membrane</keyword>
<evidence type="ECO:0000313" key="11">
    <source>
        <dbReference type="Proteomes" id="UP000197019"/>
    </source>
</evidence>
<gene>
    <name evidence="10" type="ORF">CEK71_05030</name>
</gene>
<feature type="transmembrane region" description="Helical" evidence="8">
    <location>
        <begin position="20"/>
        <end position="46"/>
    </location>
</feature>
<dbReference type="RefSeq" id="WP_088618362.1">
    <property type="nucleotide sequence ID" value="NZ_CP022129.1"/>
</dbReference>
<evidence type="ECO:0000256" key="3">
    <source>
        <dbReference type="ARBA" id="ARBA00022475"/>
    </source>
</evidence>
<dbReference type="GO" id="GO:0005886">
    <property type="term" value="C:plasma membrane"/>
    <property type="evidence" value="ECO:0007669"/>
    <property type="project" value="UniProtKB-SubCell"/>
</dbReference>
<feature type="domain" description="OmpA-like" evidence="9">
    <location>
        <begin position="88"/>
        <end position="220"/>
    </location>
</feature>
<dbReference type="AlphaFoldDB" id="A0A1Z4BW61"/>
<evidence type="ECO:0000256" key="6">
    <source>
        <dbReference type="ARBA" id="ARBA00023136"/>
    </source>
</evidence>
<sequence>MLGTRITIGKKLKDEAEKPFWISFADLMTALMVMFLLVMSVALLAVTKTVSEEQRAADARKEAIEKLLDKVEQATQKDPQFSGIHVNRDRQTVDFGDRARFDTASHQLNKDQARLLRTFIPHVLEIANSELGKDWLKRIVVEGFADKRGSYLLNLNLSMQRSQRVLCVLLAKHDLGEAELSSQQQEDIRQLFLVGGYSSNSQKDTLEESRRIELRLEFRGIKEPSRTPPTTIEDSFGTCAL</sequence>
<organism evidence="10 11">
    <name type="scientific">Methylovulum psychrotolerans</name>
    <dbReference type="NCBI Taxonomy" id="1704499"/>
    <lineage>
        <taxon>Bacteria</taxon>
        <taxon>Pseudomonadati</taxon>
        <taxon>Pseudomonadota</taxon>
        <taxon>Gammaproteobacteria</taxon>
        <taxon>Methylococcales</taxon>
        <taxon>Methylococcaceae</taxon>
        <taxon>Methylovulum</taxon>
    </lineage>
</organism>
<dbReference type="KEGG" id="mpsy:CEK71_05030"/>
<evidence type="ECO:0000256" key="5">
    <source>
        <dbReference type="ARBA" id="ARBA00022989"/>
    </source>
</evidence>
<evidence type="ECO:0000256" key="8">
    <source>
        <dbReference type="SAM" id="Phobius"/>
    </source>
</evidence>
<evidence type="ECO:0000256" key="2">
    <source>
        <dbReference type="ARBA" id="ARBA00008914"/>
    </source>
</evidence>